<feature type="transmembrane region" description="Helical" evidence="1">
    <location>
        <begin position="232"/>
        <end position="252"/>
    </location>
</feature>
<evidence type="ECO:0000313" key="2">
    <source>
        <dbReference type="EMBL" id="MBB6729590.1"/>
    </source>
</evidence>
<evidence type="ECO:0000313" key="3">
    <source>
        <dbReference type="Proteomes" id="UP000564644"/>
    </source>
</evidence>
<gene>
    <name evidence="2" type="ORF">H7C18_01615</name>
</gene>
<keyword evidence="1" id="KW-0812">Transmembrane</keyword>
<dbReference type="InterPro" id="IPR010390">
    <property type="entry name" value="ABC-2_transporter-like"/>
</dbReference>
<dbReference type="PANTHER" id="PTHR36833">
    <property type="entry name" value="SLR0610 PROTEIN-RELATED"/>
    <property type="match status" value="1"/>
</dbReference>
<feature type="transmembrane region" description="Helical" evidence="1">
    <location>
        <begin position="207"/>
        <end position="226"/>
    </location>
</feature>
<evidence type="ECO:0000256" key="1">
    <source>
        <dbReference type="SAM" id="Phobius"/>
    </source>
</evidence>
<name>A0A7X0SGJ5_9BACL</name>
<sequence>MSTGDSGGLRAIAAFLGTCWKINLASALEYRLSFALLAGMMFINNFIWLFFWNLFFSRFPIVQGWELRDVMLMWAIGAGGFGWVNLLFGNFTRIATIVSTGELDLYLAQPKPVLLHVLASRMSITAAGDFVFGLVIFAWVGERTLLGALAFALGLLLAGLLFLGVMLHVGCLAFFIGNSEGIAQQALGSFVSLSTYPSSIFKGAARAMLFSLIPAGFISYLPIGLLKHFDPWFVTAAIAATALIGGSGIALFRFGLKRYASGNLIAARS</sequence>
<proteinExistence type="predicted"/>
<dbReference type="RefSeq" id="WP_185127266.1">
    <property type="nucleotide sequence ID" value="NZ_JACJVO010000002.1"/>
</dbReference>
<reference evidence="2 3" key="1">
    <citation type="submission" date="2020-08" db="EMBL/GenBank/DDBJ databases">
        <title>Cohnella phylogeny.</title>
        <authorList>
            <person name="Dunlap C."/>
        </authorList>
    </citation>
    <scope>NUCLEOTIDE SEQUENCE [LARGE SCALE GENOMIC DNA]</scope>
    <source>
        <strain evidence="2 3">CBP 2801</strain>
    </source>
</reference>
<feature type="transmembrane region" description="Helical" evidence="1">
    <location>
        <begin position="71"/>
        <end position="92"/>
    </location>
</feature>
<keyword evidence="1" id="KW-0472">Membrane</keyword>
<keyword evidence="3" id="KW-1185">Reference proteome</keyword>
<dbReference type="Pfam" id="PF06182">
    <property type="entry name" value="ABC2_membrane_6"/>
    <property type="match status" value="1"/>
</dbReference>
<dbReference type="PANTHER" id="PTHR36833:SF1">
    <property type="entry name" value="INTEGRAL MEMBRANE TRANSPORT PROTEIN"/>
    <property type="match status" value="1"/>
</dbReference>
<feature type="transmembrane region" description="Helical" evidence="1">
    <location>
        <begin position="30"/>
        <end position="51"/>
    </location>
</feature>
<dbReference type="EMBL" id="JACJVO010000002">
    <property type="protein sequence ID" value="MBB6729590.1"/>
    <property type="molecule type" value="Genomic_DNA"/>
</dbReference>
<feature type="transmembrane region" description="Helical" evidence="1">
    <location>
        <begin position="113"/>
        <end position="140"/>
    </location>
</feature>
<keyword evidence="1" id="KW-1133">Transmembrane helix</keyword>
<protein>
    <submittedName>
        <fullName evidence="2">ABC-2 family transporter protein</fullName>
    </submittedName>
</protein>
<feature type="transmembrane region" description="Helical" evidence="1">
    <location>
        <begin position="146"/>
        <end position="176"/>
    </location>
</feature>
<accession>A0A7X0SGJ5</accession>
<comment type="caution">
    <text evidence="2">The sequence shown here is derived from an EMBL/GenBank/DDBJ whole genome shotgun (WGS) entry which is preliminary data.</text>
</comment>
<dbReference type="AlphaFoldDB" id="A0A7X0SGJ5"/>
<organism evidence="2 3">
    <name type="scientific">Cohnella zeiphila</name>
    <dbReference type="NCBI Taxonomy" id="2761120"/>
    <lineage>
        <taxon>Bacteria</taxon>
        <taxon>Bacillati</taxon>
        <taxon>Bacillota</taxon>
        <taxon>Bacilli</taxon>
        <taxon>Bacillales</taxon>
        <taxon>Paenibacillaceae</taxon>
        <taxon>Cohnella</taxon>
    </lineage>
</organism>
<dbReference type="Proteomes" id="UP000564644">
    <property type="component" value="Unassembled WGS sequence"/>
</dbReference>